<dbReference type="Proteomes" id="UP000474778">
    <property type="component" value="Unassembled WGS sequence"/>
</dbReference>
<dbReference type="InterPro" id="IPR001123">
    <property type="entry name" value="LeuE-type"/>
</dbReference>
<evidence type="ECO:0000256" key="1">
    <source>
        <dbReference type="ARBA" id="ARBA00004651"/>
    </source>
</evidence>
<feature type="transmembrane region" description="Helical" evidence="6">
    <location>
        <begin position="43"/>
        <end position="64"/>
    </location>
</feature>
<evidence type="ECO:0000313" key="7">
    <source>
        <dbReference type="EMBL" id="MXR69902.1"/>
    </source>
</evidence>
<dbReference type="Pfam" id="PF01810">
    <property type="entry name" value="LysE"/>
    <property type="match status" value="1"/>
</dbReference>
<organism evidence="7 8">
    <name type="scientific">Shewanella insulae</name>
    <dbReference type="NCBI Taxonomy" id="2681496"/>
    <lineage>
        <taxon>Bacteria</taxon>
        <taxon>Pseudomonadati</taxon>
        <taxon>Pseudomonadota</taxon>
        <taxon>Gammaproteobacteria</taxon>
        <taxon>Alteromonadales</taxon>
        <taxon>Shewanellaceae</taxon>
        <taxon>Shewanella</taxon>
    </lineage>
</organism>
<keyword evidence="2" id="KW-1003">Cell membrane</keyword>
<keyword evidence="3 6" id="KW-0812">Transmembrane</keyword>
<dbReference type="RefSeq" id="WP_160797465.1">
    <property type="nucleotide sequence ID" value="NZ_WRPA01000013.1"/>
</dbReference>
<keyword evidence="8" id="KW-1185">Reference proteome</keyword>
<evidence type="ECO:0000256" key="2">
    <source>
        <dbReference type="ARBA" id="ARBA00022475"/>
    </source>
</evidence>
<dbReference type="PIRSF" id="PIRSF006324">
    <property type="entry name" value="LeuE"/>
    <property type="match status" value="1"/>
</dbReference>
<gene>
    <name evidence="7" type="ORF">GNT65_14665</name>
</gene>
<dbReference type="PANTHER" id="PTHR30086">
    <property type="entry name" value="ARGININE EXPORTER PROTEIN ARGO"/>
    <property type="match status" value="1"/>
</dbReference>
<accession>A0A6L7I012</accession>
<reference evidence="7 8" key="1">
    <citation type="submission" date="2019-12" db="EMBL/GenBank/DDBJ databases">
        <title>Shewanella insulae sp. nov., isolated from a tidal flat.</title>
        <authorList>
            <person name="Yoon J.-H."/>
        </authorList>
    </citation>
    <scope>NUCLEOTIDE SEQUENCE [LARGE SCALE GENOMIC DNA]</scope>
    <source>
        <strain evidence="7 8">JBTF-M18</strain>
    </source>
</reference>
<name>A0A6L7I012_9GAMM</name>
<dbReference type="AlphaFoldDB" id="A0A6L7I012"/>
<dbReference type="GO" id="GO:0015171">
    <property type="term" value="F:amino acid transmembrane transporter activity"/>
    <property type="evidence" value="ECO:0007669"/>
    <property type="project" value="TreeGrafter"/>
</dbReference>
<comment type="subcellular location">
    <subcellularLocation>
        <location evidence="1">Cell membrane</location>
        <topology evidence="1">Multi-pass membrane protein</topology>
    </subcellularLocation>
</comment>
<feature type="transmembrane region" description="Helical" evidence="6">
    <location>
        <begin position="164"/>
        <end position="187"/>
    </location>
</feature>
<feature type="transmembrane region" description="Helical" evidence="6">
    <location>
        <begin position="132"/>
        <end position="152"/>
    </location>
</feature>
<evidence type="ECO:0000256" key="6">
    <source>
        <dbReference type="SAM" id="Phobius"/>
    </source>
</evidence>
<proteinExistence type="predicted"/>
<evidence type="ECO:0000256" key="3">
    <source>
        <dbReference type="ARBA" id="ARBA00022692"/>
    </source>
</evidence>
<sequence length="220" mass="24366">MSIDTLVVFAGIVFMIAIIPGPNALLVLFTALTESRALAWSNVLGVSCGFLVHAFVSAHGLSLLLSQSSWAFMLFKYLGVLYLIYLGLSSIRAGWHTRQLVVTESAQDERQTKGERHRPGAEALWRSFSKGFLTNMLNPKIIMFYLSIFPQFVSLDRVVSDSLLLGAIQATVVATWFSVVILMAQRFRAWLSSRRAARVIRYLSGGVFLGFGAKLATTRL</sequence>
<keyword evidence="5 6" id="KW-0472">Membrane</keyword>
<feature type="transmembrane region" description="Helical" evidence="6">
    <location>
        <begin position="6"/>
        <end position="31"/>
    </location>
</feature>
<feature type="transmembrane region" description="Helical" evidence="6">
    <location>
        <begin position="70"/>
        <end position="88"/>
    </location>
</feature>
<protein>
    <submittedName>
        <fullName evidence="7">LysE family transporter</fullName>
    </submittedName>
</protein>
<evidence type="ECO:0000256" key="5">
    <source>
        <dbReference type="ARBA" id="ARBA00023136"/>
    </source>
</evidence>
<keyword evidence="4 6" id="KW-1133">Transmembrane helix</keyword>
<evidence type="ECO:0000256" key="4">
    <source>
        <dbReference type="ARBA" id="ARBA00022989"/>
    </source>
</evidence>
<dbReference type="GO" id="GO:0005886">
    <property type="term" value="C:plasma membrane"/>
    <property type="evidence" value="ECO:0007669"/>
    <property type="project" value="UniProtKB-SubCell"/>
</dbReference>
<dbReference type="EMBL" id="WRPA01000013">
    <property type="protein sequence ID" value="MXR69902.1"/>
    <property type="molecule type" value="Genomic_DNA"/>
</dbReference>
<evidence type="ECO:0000313" key="8">
    <source>
        <dbReference type="Proteomes" id="UP000474778"/>
    </source>
</evidence>
<dbReference type="PANTHER" id="PTHR30086:SF20">
    <property type="entry name" value="ARGININE EXPORTER PROTEIN ARGO-RELATED"/>
    <property type="match status" value="1"/>
</dbReference>
<comment type="caution">
    <text evidence="7">The sequence shown here is derived from an EMBL/GenBank/DDBJ whole genome shotgun (WGS) entry which is preliminary data.</text>
</comment>